<reference evidence="2 3" key="1">
    <citation type="journal article" date="2019" name="Nat. Ecol. Evol.">
        <title>Megaphylogeny resolves global patterns of mushroom evolution.</title>
        <authorList>
            <person name="Varga T."/>
            <person name="Krizsan K."/>
            <person name="Foldi C."/>
            <person name="Dima B."/>
            <person name="Sanchez-Garcia M."/>
            <person name="Sanchez-Ramirez S."/>
            <person name="Szollosi G.J."/>
            <person name="Szarkandi J.G."/>
            <person name="Papp V."/>
            <person name="Albert L."/>
            <person name="Andreopoulos W."/>
            <person name="Angelini C."/>
            <person name="Antonin V."/>
            <person name="Barry K.W."/>
            <person name="Bougher N.L."/>
            <person name="Buchanan P."/>
            <person name="Buyck B."/>
            <person name="Bense V."/>
            <person name="Catcheside P."/>
            <person name="Chovatia M."/>
            <person name="Cooper J."/>
            <person name="Damon W."/>
            <person name="Desjardin D."/>
            <person name="Finy P."/>
            <person name="Geml J."/>
            <person name="Haridas S."/>
            <person name="Hughes K."/>
            <person name="Justo A."/>
            <person name="Karasinski D."/>
            <person name="Kautmanova I."/>
            <person name="Kiss B."/>
            <person name="Kocsube S."/>
            <person name="Kotiranta H."/>
            <person name="LaButti K.M."/>
            <person name="Lechner B.E."/>
            <person name="Liimatainen K."/>
            <person name="Lipzen A."/>
            <person name="Lukacs Z."/>
            <person name="Mihaltcheva S."/>
            <person name="Morgado L.N."/>
            <person name="Niskanen T."/>
            <person name="Noordeloos M.E."/>
            <person name="Ohm R.A."/>
            <person name="Ortiz-Santana B."/>
            <person name="Ovrebo C."/>
            <person name="Racz N."/>
            <person name="Riley R."/>
            <person name="Savchenko A."/>
            <person name="Shiryaev A."/>
            <person name="Soop K."/>
            <person name="Spirin V."/>
            <person name="Szebenyi C."/>
            <person name="Tomsovsky M."/>
            <person name="Tulloss R.E."/>
            <person name="Uehling J."/>
            <person name="Grigoriev I.V."/>
            <person name="Vagvolgyi C."/>
            <person name="Papp T."/>
            <person name="Martin F.M."/>
            <person name="Miettinen O."/>
            <person name="Hibbett D.S."/>
            <person name="Nagy L.G."/>
        </authorList>
    </citation>
    <scope>NUCLEOTIDE SEQUENCE [LARGE SCALE GENOMIC DNA]</scope>
    <source>
        <strain evidence="2 3">FP101781</strain>
    </source>
</reference>
<dbReference type="AlphaFoldDB" id="A0A4Y7TIP4"/>
<accession>A0A4Y7TIP4</accession>
<feature type="region of interest" description="Disordered" evidence="1">
    <location>
        <begin position="70"/>
        <end position="98"/>
    </location>
</feature>
<protein>
    <submittedName>
        <fullName evidence="2">Uncharacterized protein</fullName>
    </submittedName>
</protein>
<gene>
    <name evidence="2" type="ORF">FA13DRAFT_1730123</name>
</gene>
<feature type="compositionally biased region" description="Polar residues" evidence="1">
    <location>
        <begin position="70"/>
        <end position="79"/>
    </location>
</feature>
<comment type="caution">
    <text evidence="2">The sequence shown here is derived from an EMBL/GenBank/DDBJ whole genome shotgun (WGS) entry which is preliminary data.</text>
</comment>
<evidence type="ECO:0000256" key="1">
    <source>
        <dbReference type="SAM" id="MobiDB-lite"/>
    </source>
</evidence>
<evidence type="ECO:0000313" key="3">
    <source>
        <dbReference type="Proteomes" id="UP000298030"/>
    </source>
</evidence>
<organism evidence="2 3">
    <name type="scientific">Coprinellus micaceus</name>
    <name type="common">Glistening ink-cap mushroom</name>
    <name type="synonym">Coprinus micaceus</name>
    <dbReference type="NCBI Taxonomy" id="71717"/>
    <lineage>
        <taxon>Eukaryota</taxon>
        <taxon>Fungi</taxon>
        <taxon>Dikarya</taxon>
        <taxon>Basidiomycota</taxon>
        <taxon>Agaricomycotina</taxon>
        <taxon>Agaricomycetes</taxon>
        <taxon>Agaricomycetidae</taxon>
        <taxon>Agaricales</taxon>
        <taxon>Agaricineae</taxon>
        <taxon>Psathyrellaceae</taxon>
        <taxon>Coprinellus</taxon>
    </lineage>
</organism>
<sequence length="98" mass="10900">MTPIFERYGIHTLQSPSTVNFSSQLQPGLHSSTTRPLVDAPQNLFLIGRSGARVDACLFAGPSTSRGNRMCCSMTQTPNRLPRAKNRESRIANRLKRQ</sequence>
<keyword evidence="3" id="KW-1185">Reference proteome</keyword>
<name>A0A4Y7TIP4_COPMI</name>
<evidence type="ECO:0000313" key="2">
    <source>
        <dbReference type="EMBL" id="TEB33854.1"/>
    </source>
</evidence>
<proteinExistence type="predicted"/>
<dbReference type="Proteomes" id="UP000298030">
    <property type="component" value="Unassembled WGS sequence"/>
</dbReference>
<dbReference type="EMBL" id="QPFP01000011">
    <property type="protein sequence ID" value="TEB33854.1"/>
    <property type="molecule type" value="Genomic_DNA"/>
</dbReference>